<dbReference type="PROSITE" id="PS51732">
    <property type="entry name" value="ASN_GLN_ASE_3"/>
    <property type="match status" value="1"/>
</dbReference>
<dbReference type="PIRSF" id="PIRSF001220">
    <property type="entry name" value="L-ASNase_gatD"/>
    <property type="match status" value="1"/>
</dbReference>
<feature type="domain" description="L-asparaginase N-terminal" evidence="1">
    <location>
        <begin position="4"/>
        <end position="155"/>
    </location>
</feature>
<reference evidence="2" key="1">
    <citation type="submission" date="2018-06" db="EMBL/GenBank/DDBJ databases">
        <authorList>
            <person name="Zhirakovskaya E."/>
        </authorList>
    </citation>
    <scope>NUCLEOTIDE SEQUENCE</scope>
</reference>
<dbReference type="InterPro" id="IPR027474">
    <property type="entry name" value="L-asparaginase_N"/>
</dbReference>
<name>A0A3B0VTF9_9ZZZZ</name>
<evidence type="ECO:0000259" key="1">
    <source>
        <dbReference type="Pfam" id="PF00710"/>
    </source>
</evidence>
<dbReference type="Gene3D" id="3.40.50.1170">
    <property type="entry name" value="L-asparaginase, N-terminal domain"/>
    <property type="match status" value="1"/>
</dbReference>
<dbReference type="PANTHER" id="PTHR11707:SF28">
    <property type="entry name" value="60 KDA LYSOPHOSPHOLIPASE"/>
    <property type="match status" value="1"/>
</dbReference>
<dbReference type="PIRSF" id="PIRSF500176">
    <property type="entry name" value="L_ASNase"/>
    <property type="match status" value="1"/>
</dbReference>
<sequence>MKQLKIVTTGGTIDKLYFDDASEYKIGQPVIGELLKAFNVAFKFEVLSLMKKDSLYITDDDRELIKKVIEKSDEQHFIITHGTDTMVETANYLSDINGKTIVLTGALTPAKFQNTDAIFNIGCAIAAVQTLKHGTWVVMNGLVWHPQTVAKSRDENRFIKV</sequence>
<dbReference type="EMBL" id="UOEW01000358">
    <property type="protein sequence ID" value="VAW42362.1"/>
    <property type="molecule type" value="Genomic_DNA"/>
</dbReference>
<dbReference type="InterPro" id="IPR037152">
    <property type="entry name" value="L-asparaginase_N_sf"/>
</dbReference>
<dbReference type="PANTHER" id="PTHR11707">
    <property type="entry name" value="L-ASPARAGINASE"/>
    <property type="match status" value="1"/>
</dbReference>
<accession>A0A3B0VTF9</accession>
<dbReference type="InterPro" id="IPR006034">
    <property type="entry name" value="Asparaginase/glutaminase-like"/>
</dbReference>
<dbReference type="InterPro" id="IPR036152">
    <property type="entry name" value="Asp/glu_Ase-like_sf"/>
</dbReference>
<evidence type="ECO:0000313" key="2">
    <source>
        <dbReference type="EMBL" id="VAW42362.1"/>
    </source>
</evidence>
<protein>
    <submittedName>
        <fullName evidence="2">Asparaginase/glutaminase</fullName>
    </submittedName>
</protein>
<proteinExistence type="predicted"/>
<dbReference type="Pfam" id="PF00710">
    <property type="entry name" value="Asparaginase"/>
    <property type="match status" value="1"/>
</dbReference>
<organism evidence="2">
    <name type="scientific">hydrothermal vent metagenome</name>
    <dbReference type="NCBI Taxonomy" id="652676"/>
    <lineage>
        <taxon>unclassified sequences</taxon>
        <taxon>metagenomes</taxon>
        <taxon>ecological metagenomes</taxon>
    </lineage>
</organism>
<dbReference type="PRINTS" id="PR00139">
    <property type="entry name" value="ASNGLNASE"/>
</dbReference>
<dbReference type="SUPFAM" id="SSF53774">
    <property type="entry name" value="Glutaminase/Asparaginase"/>
    <property type="match status" value="1"/>
</dbReference>
<dbReference type="AlphaFoldDB" id="A0A3B0VTF9"/>
<gene>
    <name evidence="2" type="ORF">MNBD_GAMMA01-1122</name>
</gene>